<evidence type="ECO:0000313" key="2">
    <source>
        <dbReference type="Proteomes" id="UP000189739"/>
    </source>
</evidence>
<comment type="caution">
    <text evidence="1">The sequence shown here is derived from an EMBL/GenBank/DDBJ whole genome shotgun (WGS) entry which is preliminary data.</text>
</comment>
<dbReference type="AlphaFoldDB" id="A0A1S9PJD0"/>
<gene>
    <name evidence="1" type="ORF">BC343_21500</name>
</gene>
<accession>A0A1S9PJD0</accession>
<sequence length="117" mass="12947">MEYATANHLNIPSLSFTTDKGKTLHVYFEPMNTSHANCENAPVYAIYRSKEKNDSIFNHLSIAGEIGDNLPGLDNINQKDHLGEISICEQGNWSYLGEKLSSADQQQVAGHILGQLN</sequence>
<reference evidence="1 2" key="1">
    <citation type="submission" date="2016-07" db="EMBL/GenBank/DDBJ databases">
        <title>Genomic analysis of zinc-resistant bacterium Mucilaginibacter pedocola TBZ30.</title>
        <authorList>
            <person name="Huang J."/>
            <person name="Tang J."/>
        </authorList>
    </citation>
    <scope>NUCLEOTIDE SEQUENCE [LARGE SCALE GENOMIC DNA]</scope>
    <source>
        <strain evidence="1 2">TBZ30</strain>
    </source>
</reference>
<dbReference type="OrthoDB" id="797316at2"/>
<dbReference type="Proteomes" id="UP000189739">
    <property type="component" value="Unassembled WGS sequence"/>
</dbReference>
<protein>
    <submittedName>
        <fullName evidence="1">Uncharacterized protein</fullName>
    </submittedName>
</protein>
<keyword evidence="2" id="KW-1185">Reference proteome</keyword>
<dbReference type="EMBL" id="MBTF01000003">
    <property type="protein sequence ID" value="OOQ61029.1"/>
    <property type="molecule type" value="Genomic_DNA"/>
</dbReference>
<evidence type="ECO:0000313" key="1">
    <source>
        <dbReference type="EMBL" id="OOQ61029.1"/>
    </source>
</evidence>
<name>A0A1S9PJD0_9SPHI</name>
<organism evidence="1 2">
    <name type="scientific">Mucilaginibacter pedocola</name>
    <dbReference type="NCBI Taxonomy" id="1792845"/>
    <lineage>
        <taxon>Bacteria</taxon>
        <taxon>Pseudomonadati</taxon>
        <taxon>Bacteroidota</taxon>
        <taxon>Sphingobacteriia</taxon>
        <taxon>Sphingobacteriales</taxon>
        <taxon>Sphingobacteriaceae</taxon>
        <taxon>Mucilaginibacter</taxon>
    </lineage>
</organism>
<dbReference type="RefSeq" id="WP_078346856.1">
    <property type="nucleotide sequence ID" value="NZ_MBTF01000003.1"/>
</dbReference>
<proteinExistence type="predicted"/>